<evidence type="ECO:0000313" key="3">
    <source>
        <dbReference type="Proteomes" id="UP000785679"/>
    </source>
</evidence>
<feature type="compositionally biased region" description="Basic residues" evidence="1">
    <location>
        <begin position="2334"/>
        <end position="2346"/>
    </location>
</feature>
<feature type="region of interest" description="Disordered" evidence="1">
    <location>
        <begin position="2070"/>
        <end position="2095"/>
    </location>
</feature>
<feature type="compositionally biased region" description="Polar residues" evidence="1">
    <location>
        <begin position="1816"/>
        <end position="1830"/>
    </location>
</feature>
<feature type="region of interest" description="Disordered" evidence="1">
    <location>
        <begin position="1773"/>
        <end position="1830"/>
    </location>
</feature>
<feature type="compositionally biased region" description="Basic and acidic residues" evidence="1">
    <location>
        <begin position="2302"/>
        <end position="2311"/>
    </location>
</feature>
<feature type="compositionally biased region" description="Polar residues" evidence="1">
    <location>
        <begin position="47"/>
        <end position="62"/>
    </location>
</feature>
<feature type="compositionally biased region" description="Polar residues" evidence="1">
    <location>
        <begin position="1956"/>
        <end position="1973"/>
    </location>
</feature>
<keyword evidence="3" id="KW-1185">Reference proteome</keyword>
<feature type="compositionally biased region" description="Basic and acidic residues" evidence="1">
    <location>
        <begin position="1741"/>
        <end position="1759"/>
    </location>
</feature>
<feature type="region of interest" description="Disordered" evidence="1">
    <location>
        <begin position="2332"/>
        <end position="2352"/>
    </location>
</feature>
<dbReference type="EMBL" id="RRYP01000149">
    <property type="protein sequence ID" value="TNV87922.1"/>
    <property type="molecule type" value="Genomic_DNA"/>
</dbReference>
<feature type="compositionally biased region" description="Low complexity" evidence="1">
    <location>
        <begin position="1779"/>
        <end position="1796"/>
    </location>
</feature>
<name>A0A8J8P4I0_HALGN</name>
<feature type="compositionally biased region" description="Basic and acidic residues" evidence="1">
    <location>
        <begin position="2501"/>
        <end position="2517"/>
    </location>
</feature>
<feature type="compositionally biased region" description="Basic and acidic residues" evidence="1">
    <location>
        <begin position="1871"/>
        <end position="1901"/>
    </location>
</feature>
<evidence type="ECO:0000256" key="1">
    <source>
        <dbReference type="SAM" id="MobiDB-lite"/>
    </source>
</evidence>
<dbReference type="Proteomes" id="UP000785679">
    <property type="component" value="Unassembled WGS sequence"/>
</dbReference>
<protein>
    <submittedName>
        <fullName evidence="2">Uncharacterized protein</fullName>
    </submittedName>
</protein>
<feature type="region of interest" description="Disordered" evidence="1">
    <location>
        <begin position="789"/>
        <end position="809"/>
    </location>
</feature>
<evidence type="ECO:0000313" key="2">
    <source>
        <dbReference type="EMBL" id="TNV87922.1"/>
    </source>
</evidence>
<feature type="compositionally biased region" description="Low complexity" evidence="1">
    <location>
        <begin position="2076"/>
        <end position="2087"/>
    </location>
</feature>
<organism evidence="2 3">
    <name type="scientific">Halteria grandinella</name>
    <dbReference type="NCBI Taxonomy" id="5974"/>
    <lineage>
        <taxon>Eukaryota</taxon>
        <taxon>Sar</taxon>
        <taxon>Alveolata</taxon>
        <taxon>Ciliophora</taxon>
        <taxon>Intramacronucleata</taxon>
        <taxon>Spirotrichea</taxon>
        <taxon>Stichotrichia</taxon>
        <taxon>Sporadotrichida</taxon>
        <taxon>Halteriidae</taxon>
        <taxon>Halteria</taxon>
    </lineage>
</organism>
<comment type="caution">
    <text evidence="2">The sequence shown here is derived from an EMBL/GenBank/DDBJ whole genome shotgun (WGS) entry which is preliminary data.</text>
</comment>
<feature type="region of interest" description="Disordered" evidence="1">
    <location>
        <begin position="2302"/>
        <end position="2321"/>
    </location>
</feature>
<proteinExistence type="predicted"/>
<feature type="region of interest" description="Disordered" evidence="1">
    <location>
        <begin position="1842"/>
        <end position="1901"/>
    </location>
</feature>
<dbReference type="OrthoDB" id="313510at2759"/>
<feature type="region of interest" description="Disordered" evidence="1">
    <location>
        <begin position="1"/>
        <end position="27"/>
    </location>
</feature>
<feature type="region of interest" description="Disordered" evidence="1">
    <location>
        <begin position="43"/>
        <end position="78"/>
    </location>
</feature>
<feature type="compositionally biased region" description="Basic and acidic residues" evidence="1">
    <location>
        <begin position="790"/>
        <end position="800"/>
    </location>
</feature>
<accession>A0A8J8P4I0</accession>
<gene>
    <name evidence="2" type="ORF">FGO68_gene14513</name>
</gene>
<sequence>MQASQSLQQPPPSPGVPPRANGNQISANLNLRQIDGQIGLQDVINGQPLSPTQTSSNRQSSRILRPDASKQKSLKGPPQLIGLSSLDYAPGAPQVSVKELSIVDVQKNYLKDIYEESDNPFKFIIADQQFFNMESFQQQYAKVELLINLPFEMAIEQIEIQLATTNELFGKYLRLLKVETTHTDKPIMHLRGGFYEAQKRLLELNTCGVACPTVKLVFLYNVCLRPQNANLQPLKAPRGEYKSGSTLNDKIKNEILPLLSQERNNEGNDSMDELDDEVAMISNKKSQEDMLNHEEIKIEVKSSQQRPVEDASENRNFNTMPRNYSNSLQVLENADQLEQEIFSDKDSVNLVGEVTRLLQKAIQSIKIVGFNCNIIPAITCLSQFMNNSFLLKKEGHFAEAYECDFIIGVLLISNKRTIQSVETFRKIQASYLTQIDQKSKDTKTAPAVIKTEVNKLYVRCAIIELLTVESMCSATQISEKLFFMKRMCELFQGKPVQAQVFQPQLHFIDDPYTTILKLLPVLLKFVLMCVTHKKEIVRIASMKLLEFILETKGCSLDNSMVYILKAILTTYPGQQQQQKPVEKQPEQQQQPEQQMIMQHQDSFCLGNLSHSVQEYFQYQPQQKRPSQQEIKLPDLHSPTEYKSLKEPNSGFQNAMKSVYNHVLETYISVLSSISSHILHQLFYEVIIPTLTQQQQSVSIDVKVFTIKIAEKIITICQGDLILSRSSLEYFLTSVSQKPANAPEQQLFATNLRNLWSSIRTKVFGNYSQKGLKTLIDWLATKMTTIAQNAGEKDAATKDQQDNPIIDESSNGDISKLEITEVETSQLQQIFDIISVVSVSRKKSEEEANSHIKIKQDYILELYLLINPLLFWLDFSVEREERFPLFKSVYQTIKDVLENLPPKRIDIDLLQIMIPILQKTTEYLKNNSPSLSMLKFLEIVLRDIKAGGYCQMQSDLQYFFLEMLRNFVGYISYCLYDEVFSVFDKLLAMCADVINERVLTKCILALVDKYTMKSKPHKNSLSQFMKVLMEVKIRQRESAKRPNNNHAEEDELAFDEDQISVHSKNNYFEIMCNFCFFYNEDPAGAKPTQQSLENYRNPTDLHELYIDKMQFFLESLQLLNEMHINLFTAMIMNPRFKANLLGLLQKEELSLRLKCHEILEIVTQYHAQYCISKSTIPIPGSAGSQQRVASAEMQRRRPAQSQETMDVEFISLERMYLAQIVVQCVRASLDSKQDSYLQFNSLISLDFLFQNLLPVPSYQNEIMKETISGSNQNQSINQVGGRPSEQVIDIETVDINENTPEFDVTKRQYLLLRLNLIFKLWPYVQQALNSAWSNIRSICYGLICSMLKIDIRDFQNAQGQVNPINQQYLVKLKNIVLPMLMNLLSSKESESKAGGLNILGSFCGLSYDFSQVKISKNLDFFRKNSQFISLSIWQLAFDLQDDWDITIKEASVVLIQLCAPRDAVKYFDKVKRERENIKFSNMLNRYAIGANGDQSSRLSSSRGAMEGQIQFSAHSMNGENEDLLSGIPQTTNKDKAGNNVLSFLSGTADDMSLVLQMDQNQQANQNALSASAEMLDHVTGPTGLPVKRNDRRIASGVSSASDGGIHEEAKRNYLGELDDALQYQEILENDVGASSHFVFFVDKYNDDQIQEIISIFRNDFKPPKNLWIEKNPSAAFNSPDYYAEIFSSAIDQFNQQQQQLQQKQESNLQIQLSNSPKNQANKGAVSMVDALEDDLVKKYENERKEKERQQQQLQKPKEDGADNFMIFERHFEDKPEDAGAQQQQQPPPSSQASNSAAVSEAMNDVISEEDIKKEDLSSISSNTNNQPSSEVCSIDAEPFQFLDSPHAPQAAAKDKGKGKERGNNQQNMQILDEVKASGKGKAEGRKSKDKGPAESAARKKTTDELIEEYERKINNTKSLLEEEKKRVAKKTDDDEVEVGEELLNNLTPEFKGKHPLQDNTNNEKGSSKPRTTLPPQLMQGNQLHSYLTEFSAKGYLSGQDNAKLLKQIKNCFNDNKNLNIGSVTLSTTPQGGVVPKSKQKLNKSYENLLAANKGKSAADVITAKALLAKKNLSTSPRRGSSSGKKSGSSRGGGAIGNKKKYLQQQLGNIQDQAQAGGNKSKTAMYNMRDLNFFIKNIEKDISDKFNKMNVKDFNSMPTTPTSILKKVEDQMRALAMSKDLKAQMSNTCPNIAQVLSTLDSNTSKSLGPLGKYHHHHAGNETHRPIMGGGTLLPQGIYGANFQTLNSSSMIGQSHNSLSNAAGSAMSYQTSGQAGAEKFSKTQKLDLKDAKQGIFSYQIPVRDGFTHRDHSNENRTQNSLSPFKDEKQHFANLLKQSKHHKKTGKRSRGSTDKYLLGGGAQVAAPNQVLMAGNGQVNYASSSSSYGGKLNKSANYIQGASSSGNVGIAPLSTRRKEQMPSSSSLSQQLINSLAKANNMSPNNKKILQQMAKHLPTAPQSGNQQAPQSAGLPLSLSAQNKSITNELAFGGDQSKRGASGTQRIIPKEKTPKKINTSRKDGGNTIGMGKLAPPHLENIELSPLNNFGSGDDVRHSTVGLKNALKAHK</sequence>
<feature type="region of interest" description="Disordered" evidence="1">
    <location>
        <begin position="1945"/>
        <end position="1973"/>
    </location>
</feature>
<dbReference type="SUPFAM" id="SSF48371">
    <property type="entry name" value="ARM repeat"/>
    <property type="match status" value="1"/>
</dbReference>
<dbReference type="InterPro" id="IPR016024">
    <property type="entry name" value="ARM-type_fold"/>
</dbReference>
<feature type="region of interest" description="Disordered" evidence="1">
    <location>
        <begin position="2484"/>
        <end position="2527"/>
    </location>
</feature>
<feature type="region of interest" description="Disordered" evidence="1">
    <location>
        <begin position="1741"/>
        <end position="1760"/>
    </location>
</feature>
<reference evidence="2" key="1">
    <citation type="submission" date="2019-06" db="EMBL/GenBank/DDBJ databases">
        <authorList>
            <person name="Zheng W."/>
        </authorList>
    </citation>
    <scope>NUCLEOTIDE SEQUENCE</scope>
    <source>
        <strain evidence="2">QDHG01</strain>
    </source>
</reference>
<feature type="compositionally biased region" description="Basic and acidic residues" evidence="1">
    <location>
        <begin position="1851"/>
        <end position="1861"/>
    </location>
</feature>